<name>A0ACB9GST1_9ASTR</name>
<evidence type="ECO:0000313" key="2">
    <source>
        <dbReference type="Proteomes" id="UP001056120"/>
    </source>
</evidence>
<organism evidence="1 2">
    <name type="scientific">Smallanthus sonchifolius</name>
    <dbReference type="NCBI Taxonomy" id="185202"/>
    <lineage>
        <taxon>Eukaryota</taxon>
        <taxon>Viridiplantae</taxon>
        <taxon>Streptophyta</taxon>
        <taxon>Embryophyta</taxon>
        <taxon>Tracheophyta</taxon>
        <taxon>Spermatophyta</taxon>
        <taxon>Magnoliopsida</taxon>
        <taxon>eudicotyledons</taxon>
        <taxon>Gunneridae</taxon>
        <taxon>Pentapetalae</taxon>
        <taxon>asterids</taxon>
        <taxon>campanulids</taxon>
        <taxon>Asterales</taxon>
        <taxon>Asteraceae</taxon>
        <taxon>Asteroideae</taxon>
        <taxon>Heliantheae alliance</taxon>
        <taxon>Millerieae</taxon>
        <taxon>Smallanthus</taxon>
    </lineage>
</organism>
<keyword evidence="2" id="KW-1185">Reference proteome</keyword>
<dbReference type="EMBL" id="CM042030">
    <property type="protein sequence ID" value="KAI3786502.1"/>
    <property type="molecule type" value="Genomic_DNA"/>
</dbReference>
<accession>A0ACB9GST1</accession>
<dbReference type="Proteomes" id="UP001056120">
    <property type="component" value="Linkage Group LG13"/>
</dbReference>
<reference evidence="2" key="1">
    <citation type="journal article" date="2022" name="Mol. Ecol. Resour.">
        <title>The genomes of chicory, endive, great burdock and yacon provide insights into Asteraceae palaeo-polyploidization history and plant inulin production.</title>
        <authorList>
            <person name="Fan W."/>
            <person name="Wang S."/>
            <person name="Wang H."/>
            <person name="Wang A."/>
            <person name="Jiang F."/>
            <person name="Liu H."/>
            <person name="Zhao H."/>
            <person name="Xu D."/>
            <person name="Zhang Y."/>
        </authorList>
    </citation>
    <scope>NUCLEOTIDE SEQUENCE [LARGE SCALE GENOMIC DNA]</scope>
    <source>
        <strain evidence="2">cv. Yunnan</strain>
    </source>
</reference>
<sequence>MVNVSESNGVEDSWGSLVPQTFGIRLVLISSAMASKQILKELKDLQKDPPTSCSERIIEQLASTSHLAAQTGPSSYSQGVVSNGKSNAIQYSVQLDNLLRKVLRPWNGSLRIFIVDESEDEMADFIVDEGEPDEHGGPSRMPNVRKKKSKQRAGESSHDIFGDLDELCKLGPTRVSKYGETRESKEAKVEDEFEPIINSEKYMTKKDGHIKKTDIPERMQIFEEITGP</sequence>
<reference evidence="1 2" key="2">
    <citation type="journal article" date="2022" name="Mol. Ecol. Resour.">
        <title>The genomes of chicory, endive, great burdock and yacon provide insights into Asteraceae paleo-polyploidization history and plant inulin production.</title>
        <authorList>
            <person name="Fan W."/>
            <person name="Wang S."/>
            <person name="Wang H."/>
            <person name="Wang A."/>
            <person name="Jiang F."/>
            <person name="Liu H."/>
            <person name="Zhao H."/>
            <person name="Xu D."/>
            <person name="Zhang Y."/>
        </authorList>
    </citation>
    <scope>NUCLEOTIDE SEQUENCE [LARGE SCALE GENOMIC DNA]</scope>
    <source>
        <strain evidence="2">cv. Yunnan</strain>
        <tissue evidence="1">Leaves</tissue>
    </source>
</reference>
<evidence type="ECO:0000313" key="1">
    <source>
        <dbReference type="EMBL" id="KAI3786502.1"/>
    </source>
</evidence>
<comment type="caution">
    <text evidence="1">The sequence shown here is derived from an EMBL/GenBank/DDBJ whole genome shotgun (WGS) entry which is preliminary data.</text>
</comment>
<gene>
    <name evidence="1" type="ORF">L1987_40238</name>
</gene>
<protein>
    <submittedName>
        <fullName evidence="1">Uncharacterized protein</fullName>
    </submittedName>
</protein>
<proteinExistence type="predicted"/>